<accession>A0A5S5BMB2</accession>
<name>A0A5S5BMB2_9BACL</name>
<sequence>MNWHKAKMRQLYEIAFLDPEAAPWHKEGAQDEIVRRIRRKYTRINFKARQMYPR</sequence>
<proteinExistence type="predicted"/>
<evidence type="ECO:0000313" key="2">
    <source>
        <dbReference type="Proteomes" id="UP000323257"/>
    </source>
</evidence>
<comment type="caution">
    <text evidence="1">The sequence shown here is derived from an EMBL/GenBank/DDBJ whole genome shotgun (WGS) entry which is preliminary data.</text>
</comment>
<organism evidence="1 2">
    <name type="scientific">Paenibacillus methanolicus</name>
    <dbReference type="NCBI Taxonomy" id="582686"/>
    <lineage>
        <taxon>Bacteria</taxon>
        <taxon>Bacillati</taxon>
        <taxon>Bacillota</taxon>
        <taxon>Bacilli</taxon>
        <taxon>Bacillales</taxon>
        <taxon>Paenibacillaceae</taxon>
        <taxon>Paenibacillus</taxon>
    </lineage>
</organism>
<reference evidence="1 2" key="1">
    <citation type="submission" date="2019-07" db="EMBL/GenBank/DDBJ databases">
        <title>Genomic Encyclopedia of Type Strains, Phase III (KMG-III): the genomes of soil and plant-associated and newly described type strains.</title>
        <authorList>
            <person name="Whitman W."/>
        </authorList>
    </citation>
    <scope>NUCLEOTIDE SEQUENCE [LARGE SCALE GENOMIC DNA]</scope>
    <source>
        <strain evidence="1 2">BL24</strain>
    </source>
</reference>
<keyword evidence="2" id="KW-1185">Reference proteome</keyword>
<dbReference type="AlphaFoldDB" id="A0A5S5BMB2"/>
<dbReference type="EMBL" id="VNHS01000024">
    <property type="protein sequence ID" value="TYP67406.1"/>
    <property type="molecule type" value="Genomic_DNA"/>
</dbReference>
<dbReference type="Proteomes" id="UP000323257">
    <property type="component" value="Unassembled WGS sequence"/>
</dbReference>
<evidence type="ECO:0000313" key="1">
    <source>
        <dbReference type="EMBL" id="TYP67406.1"/>
    </source>
</evidence>
<dbReference type="RefSeq" id="WP_187434570.1">
    <property type="nucleotide sequence ID" value="NZ_VNHS01000024.1"/>
</dbReference>
<gene>
    <name evidence="1" type="ORF">BCM02_12424</name>
</gene>
<protein>
    <submittedName>
        <fullName evidence="1">Uncharacterized protein</fullName>
    </submittedName>
</protein>